<keyword evidence="2" id="KW-0805">Transcription regulation</keyword>
<evidence type="ECO:0000313" key="7">
    <source>
        <dbReference type="EMBL" id="CAL5140600.1"/>
    </source>
</evidence>
<name>A0AAV2TW90_CALDB</name>
<reference evidence="7" key="1">
    <citation type="submission" date="2024-06" db="EMBL/GenBank/DDBJ databases">
        <authorList>
            <person name="Liu X."/>
            <person name="Lenzi L."/>
            <person name="Haldenby T S."/>
            <person name="Uol C."/>
        </authorList>
    </citation>
    <scope>NUCLEOTIDE SEQUENCE</scope>
</reference>
<dbReference type="AlphaFoldDB" id="A0AAV2TW90"/>
<proteinExistence type="inferred from homology"/>
<evidence type="ECO:0008006" key="9">
    <source>
        <dbReference type="Google" id="ProtNLM"/>
    </source>
</evidence>
<dbReference type="GO" id="GO:0016251">
    <property type="term" value="F:RNA polymerase II general transcription initiation factor activity"/>
    <property type="evidence" value="ECO:0007669"/>
    <property type="project" value="TreeGrafter"/>
</dbReference>
<dbReference type="GO" id="GO:1990841">
    <property type="term" value="F:promoter-specific chromatin binding"/>
    <property type="evidence" value="ECO:0007669"/>
    <property type="project" value="TreeGrafter"/>
</dbReference>
<evidence type="ECO:0000256" key="1">
    <source>
        <dbReference type="ARBA" id="ARBA00004123"/>
    </source>
</evidence>
<evidence type="ECO:0000256" key="5">
    <source>
        <dbReference type="ARBA" id="ARBA00025730"/>
    </source>
</evidence>
<dbReference type="PANTHER" id="PTHR21242">
    <property type="entry name" value="TRANSCRIPTION INITIATION FACTOR TFIID SUBUNIT 10"/>
    <property type="match status" value="1"/>
</dbReference>
<feature type="region of interest" description="Disordered" evidence="6">
    <location>
        <begin position="1"/>
        <end position="36"/>
    </location>
</feature>
<feature type="region of interest" description="Disordered" evidence="6">
    <location>
        <begin position="120"/>
        <end position="166"/>
    </location>
</feature>
<comment type="caution">
    <text evidence="7">The sequence shown here is derived from an EMBL/GenBank/DDBJ whole genome shotgun (WGS) entry which is preliminary data.</text>
</comment>
<keyword evidence="3" id="KW-0804">Transcription</keyword>
<evidence type="ECO:0000256" key="4">
    <source>
        <dbReference type="ARBA" id="ARBA00023242"/>
    </source>
</evidence>
<dbReference type="PANTHER" id="PTHR21242:SF0">
    <property type="entry name" value="TRANSCRIPTION INITIATION FACTOR TFIID SUBUNIT 10"/>
    <property type="match status" value="1"/>
</dbReference>
<evidence type="ECO:0000313" key="8">
    <source>
        <dbReference type="Proteomes" id="UP001497525"/>
    </source>
</evidence>
<comment type="similarity">
    <text evidence="5">Belongs to the TAF10 family.</text>
</comment>
<dbReference type="GO" id="GO:0006367">
    <property type="term" value="P:transcription initiation at RNA polymerase II promoter"/>
    <property type="evidence" value="ECO:0007669"/>
    <property type="project" value="TreeGrafter"/>
</dbReference>
<dbReference type="Proteomes" id="UP001497525">
    <property type="component" value="Unassembled WGS sequence"/>
</dbReference>
<accession>A0AAV2TW90</accession>
<dbReference type="CDD" id="cd07982">
    <property type="entry name" value="HFD_TAF10"/>
    <property type="match status" value="1"/>
</dbReference>
<comment type="subcellular location">
    <subcellularLocation>
        <location evidence="1">Nucleus</location>
    </subcellularLocation>
</comment>
<dbReference type="InterPro" id="IPR003923">
    <property type="entry name" value="TAF10"/>
</dbReference>
<protein>
    <recommendedName>
        <fullName evidence="9">Transcription initiation factor TFIID subunit 10</fullName>
    </recommendedName>
</protein>
<keyword evidence="4" id="KW-0539">Nucleus</keyword>
<dbReference type="Pfam" id="PF03540">
    <property type="entry name" value="TAF10"/>
    <property type="match status" value="1"/>
</dbReference>
<organism evidence="7 8">
    <name type="scientific">Calicophoron daubneyi</name>
    <name type="common">Rumen fluke</name>
    <name type="synonym">Paramphistomum daubneyi</name>
    <dbReference type="NCBI Taxonomy" id="300641"/>
    <lineage>
        <taxon>Eukaryota</taxon>
        <taxon>Metazoa</taxon>
        <taxon>Spiralia</taxon>
        <taxon>Lophotrochozoa</taxon>
        <taxon>Platyhelminthes</taxon>
        <taxon>Trematoda</taxon>
        <taxon>Digenea</taxon>
        <taxon>Plagiorchiida</taxon>
        <taxon>Pronocephalata</taxon>
        <taxon>Paramphistomoidea</taxon>
        <taxon>Paramphistomidae</taxon>
        <taxon>Calicophoron</taxon>
    </lineage>
</organism>
<gene>
    <name evidence="7" type="ORF">CDAUBV1_LOCUS15908</name>
</gene>
<evidence type="ECO:0000256" key="2">
    <source>
        <dbReference type="ARBA" id="ARBA00023015"/>
    </source>
</evidence>
<dbReference type="EMBL" id="CAXLJL010000745">
    <property type="protein sequence ID" value="CAL5140600.1"/>
    <property type="molecule type" value="Genomic_DNA"/>
</dbReference>
<dbReference type="GO" id="GO:0005669">
    <property type="term" value="C:transcription factor TFIID complex"/>
    <property type="evidence" value="ECO:0007669"/>
    <property type="project" value="TreeGrafter"/>
</dbReference>
<dbReference type="GO" id="GO:0000124">
    <property type="term" value="C:SAGA complex"/>
    <property type="evidence" value="ECO:0007669"/>
    <property type="project" value="TreeGrafter"/>
</dbReference>
<feature type="compositionally biased region" description="Polar residues" evidence="6">
    <location>
        <begin position="11"/>
        <end position="24"/>
    </location>
</feature>
<evidence type="ECO:0000256" key="6">
    <source>
        <dbReference type="SAM" id="MobiDB-lite"/>
    </source>
</evidence>
<evidence type="ECO:0000256" key="3">
    <source>
        <dbReference type="ARBA" id="ARBA00023163"/>
    </source>
</evidence>
<sequence>MTLEKELFGPTNPSVDTQPASGPQSLPCAPATTSEPTDPLLTNLWAQLDRIQPTIPDRISTAVLEGVGIQLDNSDVRLARLVSLAGQKFLTDILTDAMSHWRIANGLSTGLLSSHAVATTPSAPATSSQGLSTPSSNANTSNAPSPALSSSTVGKPSTPGAKGPCDRRATLTLEDLIASLNDHGIHVARPPYYR</sequence>
<feature type="compositionally biased region" description="Low complexity" evidence="6">
    <location>
        <begin position="120"/>
        <end position="152"/>
    </location>
</feature>